<evidence type="ECO:0000313" key="3">
    <source>
        <dbReference type="Proteomes" id="UP000075377"/>
    </source>
</evidence>
<accession>A0A149UMU5</accession>
<comment type="caution">
    <text evidence="2">The sequence shown here is derived from an EMBL/GenBank/DDBJ whole genome shotgun (WGS) entry which is preliminary data.</text>
</comment>
<keyword evidence="1" id="KW-0812">Transmembrane</keyword>
<evidence type="ECO:0000256" key="1">
    <source>
        <dbReference type="SAM" id="Phobius"/>
    </source>
</evidence>
<feature type="transmembrane region" description="Helical" evidence="1">
    <location>
        <begin position="87"/>
        <end position="108"/>
    </location>
</feature>
<protein>
    <submittedName>
        <fullName evidence="2">Uncharacterized protein</fullName>
    </submittedName>
</protein>
<gene>
    <name evidence="2" type="ORF">AD951_07290</name>
</gene>
<dbReference type="EMBL" id="LHZX01000288">
    <property type="protein sequence ID" value="KXV69311.1"/>
    <property type="molecule type" value="Genomic_DNA"/>
</dbReference>
<name>A0A149UMU5_9PROT</name>
<evidence type="ECO:0000313" key="2">
    <source>
        <dbReference type="EMBL" id="KXV69311.1"/>
    </source>
</evidence>
<keyword evidence="1" id="KW-0472">Membrane</keyword>
<dbReference type="AlphaFoldDB" id="A0A149UMU5"/>
<keyword evidence="1" id="KW-1133">Transmembrane helix</keyword>
<sequence>MRTFLLLMKGRVTRKDATELIKTVFLQNYGESSDQVGLCLLQFSCFRMPWSCVCILNKDPGRPVGVRSLSISRRHSRQEMSSPLNRGLATFVLMLTVVFSILAFTVLFESK</sequence>
<organism evidence="2 3">
    <name type="scientific">Acetobacter malorum</name>
    <dbReference type="NCBI Taxonomy" id="178901"/>
    <lineage>
        <taxon>Bacteria</taxon>
        <taxon>Pseudomonadati</taxon>
        <taxon>Pseudomonadota</taxon>
        <taxon>Alphaproteobacteria</taxon>
        <taxon>Acetobacterales</taxon>
        <taxon>Acetobacteraceae</taxon>
        <taxon>Acetobacter</taxon>
    </lineage>
</organism>
<dbReference type="PATRIC" id="fig|178901.14.peg.832"/>
<proteinExistence type="predicted"/>
<dbReference type="Proteomes" id="UP000075377">
    <property type="component" value="Unassembled WGS sequence"/>
</dbReference>
<reference evidence="2 3" key="1">
    <citation type="submission" date="2015-06" db="EMBL/GenBank/DDBJ databases">
        <title>Improved classification and identification of acetic acid bacteria using matrix-assisted laser desorption/ionization time-of-flight mass spectrometry; Gluconobacter nephelii and Gluconobacter uchimurae are later heterotypic synonyms of Gluconobacter japonicus and Gluconobacter oxydans, respectively.</title>
        <authorList>
            <person name="Li L."/>
            <person name="Cleenwerck I."/>
            <person name="De Vuyst L."/>
            <person name="Vandamme P."/>
        </authorList>
    </citation>
    <scope>NUCLEOTIDE SEQUENCE [LARGE SCALE GENOMIC DNA]</scope>
    <source>
        <strain evidence="2 3">LMG 1699</strain>
    </source>
</reference>